<feature type="compositionally biased region" description="Polar residues" evidence="1">
    <location>
        <begin position="149"/>
        <end position="167"/>
    </location>
</feature>
<feature type="region of interest" description="Disordered" evidence="1">
    <location>
        <begin position="146"/>
        <end position="189"/>
    </location>
</feature>
<name>A0A166B3X4_9AGAM</name>
<feature type="region of interest" description="Disordered" evidence="1">
    <location>
        <begin position="350"/>
        <end position="549"/>
    </location>
</feature>
<reference evidence="3 4" key="1">
    <citation type="journal article" date="2016" name="Mol. Biol. Evol.">
        <title>Comparative Genomics of Early-Diverging Mushroom-Forming Fungi Provides Insights into the Origins of Lignocellulose Decay Capabilities.</title>
        <authorList>
            <person name="Nagy L.G."/>
            <person name="Riley R."/>
            <person name="Tritt A."/>
            <person name="Adam C."/>
            <person name="Daum C."/>
            <person name="Floudas D."/>
            <person name="Sun H."/>
            <person name="Yadav J.S."/>
            <person name="Pangilinan J."/>
            <person name="Larsson K.H."/>
            <person name="Matsuura K."/>
            <person name="Barry K."/>
            <person name="Labutti K."/>
            <person name="Kuo R."/>
            <person name="Ohm R.A."/>
            <person name="Bhattacharya S.S."/>
            <person name="Shirouzu T."/>
            <person name="Yoshinaga Y."/>
            <person name="Martin F.M."/>
            <person name="Grigoriev I.V."/>
            <person name="Hibbett D.S."/>
        </authorList>
    </citation>
    <scope>NUCLEOTIDE SEQUENCE [LARGE SCALE GENOMIC DNA]</scope>
    <source>
        <strain evidence="3 4">HHB10207 ss-3</strain>
    </source>
</reference>
<feature type="domain" description="Transcription regulator Rua1 C-terminal" evidence="2">
    <location>
        <begin position="639"/>
        <end position="761"/>
    </location>
</feature>
<evidence type="ECO:0000259" key="2">
    <source>
        <dbReference type="Pfam" id="PF14616"/>
    </source>
</evidence>
<dbReference type="Pfam" id="PF14616">
    <property type="entry name" value="Rua1_C"/>
    <property type="match status" value="1"/>
</dbReference>
<keyword evidence="4" id="KW-1185">Reference proteome</keyword>
<feature type="region of interest" description="Disordered" evidence="1">
    <location>
        <begin position="213"/>
        <end position="291"/>
    </location>
</feature>
<feature type="compositionally biased region" description="Polar residues" evidence="1">
    <location>
        <begin position="247"/>
        <end position="270"/>
    </location>
</feature>
<dbReference type="InterPro" id="IPR028012">
    <property type="entry name" value="Rua1_C"/>
</dbReference>
<dbReference type="EMBL" id="KV428121">
    <property type="protein sequence ID" value="KZT35976.1"/>
    <property type="molecule type" value="Genomic_DNA"/>
</dbReference>
<sequence length="795" mass="88079">MAAGFPPQSGVIAESSSESGYSHWLTASYNLHPSKLSDWVHISPSKDDVLIDSNSNTPHHIHPTQGALPDPALSHAPQIAQPNSQYAIDVPYHNVSQQNYPYFNSLGYVHSGRTIYSTHLNTPLPDAIDNHLATYNATVPSPLAFPAISSHNTSPSDGSSSQDTPRNFRNKPELSPFDTSKHLSPYGDATDLSSILKNSERIRMNGDDDSLSCLRTTFDPADPHNPSLYRPPSPKPSLHALLPKLSQPFSFRTTDSSPLSSAPPSRHSTPTPGPNKRRPPSRFEPSAITLNPEWRLGNDARDIHRYGTRSKLPSALDQEVSVREMADDMARIRGGVIVVQGKELPITISRERSVKGTKEGPLKAPVAQTSRKSSENPTPQPPEQAVPEPRRKSVPLQRQETTMSSPSSKDPIPTPEIPQKRKRATKPAKKAGPAVVELLDEDALYDSVESDDDDDVADTDNYSPNKRRKSQRNRPRISSSMAMVKKPVVTSSEPSSSRTRPSRSTIIPSSVPEKEITTKTRGSRRAPNSSAPVSKAPGQTSLPPAPSLELLGDEADAEGETDDELESTTLIDLNNASEVRIFPQNIPLHPKFPLFYRRFPIPCFIGSPMEELGKEIRDRFSDAVIDKKSLGSFNPAPDIRDLYHPRFVRGTGKTKVGLCPLCRESRERLGEGKSRWFATKVSAYNYHMQYYHGISAYNHQPFSPPVAFRDSDRPKAQSHQKQQIIEGQCHKCQEWIAMEGPNLGDAKVKEIYWWKHTVACHKGSILDGESGVYYEDSILKYIEAWEETHPAEGTQ</sequence>
<feature type="compositionally biased region" description="Basic and acidic residues" evidence="1">
    <location>
        <begin position="350"/>
        <end position="361"/>
    </location>
</feature>
<feature type="compositionally biased region" description="Polar residues" evidence="1">
    <location>
        <begin position="367"/>
        <end position="377"/>
    </location>
</feature>
<evidence type="ECO:0000313" key="3">
    <source>
        <dbReference type="EMBL" id="KZT35976.1"/>
    </source>
</evidence>
<proteinExistence type="predicted"/>
<feature type="compositionally biased region" description="Polar residues" evidence="1">
    <location>
        <begin position="526"/>
        <end position="542"/>
    </location>
</feature>
<feature type="compositionally biased region" description="Basic residues" evidence="1">
    <location>
        <begin position="420"/>
        <end position="429"/>
    </location>
</feature>
<feature type="compositionally biased region" description="Polar residues" evidence="1">
    <location>
        <begin position="396"/>
        <end position="408"/>
    </location>
</feature>
<dbReference type="PANTHER" id="PTHR28125">
    <property type="entry name" value="MEIOTIC EXPRESSION UP-REGULATED PROTEIN 26"/>
    <property type="match status" value="1"/>
</dbReference>
<protein>
    <recommendedName>
        <fullName evidence="2">Transcription regulator Rua1 C-terminal domain-containing protein</fullName>
    </recommendedName>
</protein>
<feature type="compositionally biased region" description="Acidic residues" evidence="1">
    <location>
        <begin position="438"/>
        <end position="458"/>
    </location>
</feature>
<evidence type="ECO:0000256" key="1">
    <source>
        <dbReference type="SAM" id="MobiDB-lite"/>
    </source>
</evidence>
<dbReference type="Proteomes" id="UP000076798">
    <property type="component" value="Unassembled WGS sequence"/>
</dbReference>
<feature type="compositionally biased region" description="Basic residues" evidence="1">
    <location>
        <begin position="465"/>
        <end position="475"/>
    </location>
</feature>
<dbReference type="AlphaFoldDB" id="A0A166B3X4"/>
<organism evidence="3 4">
    <name type="scientific">Sistotremastrum suecicum HHB10207 ss-3</name>
    <dbReference type="NCBI Taxonomy" id="1314776"/>
    <lineage>
        <taxon>Eukaryota</taxon>
        <taxon>Fungi</taxon>
        <taxon>Dikarya</taxon>
        <taxon>Basidiomycota</taxon>
        <taxon>Agaricomycotina</taxon>
        <taxon>Agaricomycetes</taxon>
        <taxon>Sistotremastrales</taxon>
        <taxon>Sistotremastraceae</taxon>
        <taxon>Sistotremastrum</taxon>
    </lineage>
</organism>
<accession>A0A166B3X4</accession>
<feature type="compositionally biased region" description="Low complexity" evidence="1">
    <location>
        <begin position="487"/>
        <end position="511"/>
    </location>
</feature>
<evidence type="ECO:0000313" key="4">
    <source>
        <dbReference type="Proteomes" id="UP000076798"/>
    </source>
</evidence>
<dbReference type="STRING" id="1314776.A0A166B3X4"/>
<dbReference type="OrthoDB" id="5595379at2759"/>
<gene>
    <name evidence="3" type="ORF">SISSUDRAFT_1130714</name>
</gene>
<dbReference type="PANTHER" id="PTHR28125:SF2">
    <property type="entry name" value="MEIOTIC EXPRESSION UP-REGULATED PROTEIN 26"/>
    <property type="match status" value="1"/>
</dbReference>